<name>A0A0K8S5Q0_LYGHE</name>
<dbReference type="EMBL" id="GBRD01017239">
    <property type="protein sequence ID" value="JAG48588.1"/>
    <property type="molecule type" value="Transcribed_RNA"/>
</dbReference>
<proteinExistence type="predicted"/>
<feature type="non-terminal residue" evidence="2">
    <location>
        <position position="1"/>
    </location>
</feature>
<reference evidence="2" key="1">
    <citation type="submission" date="2014-09" db="EMBL/GenBank/DDBJ databases">
        <authorList>
            <person name="Magalhaes I.L.F."/>
            <person name="Oliveira U."/>
            <person name="Santos F.R."/>
            <person name="Vidigal T.H.D.A."/>
            <person name="Brescovit A.D."/>
            <person name="Santos A.J."/>
        </authorList>
    </citation>
    <scope>NUCLEOTIDE SEQUENCE</scope>
</reference>
<protein>
    <submittedName>
        <fullName evidence="2">Uncharacterized protein</fullName>
    </submittedName>
</protein>
<dbReference type="AlphaFoldDB" id="A0A0K8S5Q0"/>
<evidence type="ECO:0000313" key="2">
    <source>
        <dbReference type="EMBL" id="JAG48588.1"/>
    </source>
</evidence>
<feature type="region of interest" description="Disordered" evidence="1">
    <location>
        <begin position="80"/>
        <end position="100"/>
    </location>
</feature>
<evidence type="ECO:0000256" key="1">
    <source>
        <dbReference type="SAM" id="MobiDB-lite"/>
    </source>
</evidence>
<organism evidence="2">
    <name type="scientific">Lygus hesperus</name>
    <name type="common">Western plant bug</name>
    <dbReference type="NCBI Taxonomy" id="30085"/>
    <lineage>
        <taxon>Eukaryota</taxon>
        <taxon>Metazoa</taxon>
        <taxon>Ecdysozoa</taxon>
        <taxon>Arthropoda</taxon>
        <taxon>Hexapoda</taxon>
        <taxon>Insecta</taxon>
        <taxon>Pterygota</taxon>
        <taxon>Neoptera</taxon>
        <taxon>Paraneoptera</taxon>
        <taxon>Hemiptera</taxon>
        <taxon>Heteroptera</taxon>
        <taxon>Panheteroptera</taxon>
        <taxon>Cimicomorpha</taxon>
        <taxon>Miridae</taxon>
        <taxon>Mirini</taxon>
        <taxon>Lygus</taxon>
    </lineage>
</organism>
<sequence>SLLSDIFLEEGDNVRSDSWHHIDTCLYLLLFATALPGKDFAATNTTTSVSSFNPKTLPNKVMKRSSQSLIGQTPPLPPYEVGDHSRWDTHGVGTGSEKEQQDQLKTIISSTIKNFIFNAATNSSTSSTWLPRIVRITYQVRHSILL</sequence>
<accession>A0A0K8S5Q0</accession>